<gene>
    <name evidence="20" type="primary">pbpA_1</name>
    <name evidence="20" type="ORF">ERS852478_00133</name>
</gene>
<feature type="active site" description="Acyl-ester intermediate" evidence="16">
    <location>
        <position position="682"/>
    </location>
</feature>
<keyword evidence="14 17" id="KW-0046">Antibiotic resistance</keyword>
<dbReference type="SUPFAM" id="SSF56601">
    <property type="entry name" value="beta-lactamase/transpeptidase-like"/>
    <property type="match status" value="1"/>
</dbReference>
<comment type="similarity">
    <text evidence="3">Belongs to the transpeptidase family.</text>
</comment>
<protein>
    <recommendedName>
        <fullName evidence="5 17">Beta-lactamase</fullName>
        <ecNumber evidence="5 17">3.5.2.6</ecNumber>
    </recommendedName>
</protein>
<dbReference type="EMBL" id="CYZN01000001">
    <property type="protein sequence ID" value="CUN44625.1"/>
    <property type="molecule type" value="Genomic_DNA"/>
</dbReference>
<dbReference type="GO" id="GO:0009252">
    <property type="term" value="P:peptidoglycan biosynthetic process"/>
    <property type="evidence" value="ECO:0007669"/>
    <property type="project" value="UniProtKB-KW"/>
</dbReference>
<keyword evidence="13" id="KW-0472">Membrane</keyword>
<evidence type="ECO:0000256" key="6">
    <source>
        <dbReference type="ARBA" id="ARBA00022475"/>
    </source>
</evidence>
<evidence type="ECO:0000256" key="16">
    <source>
        <dbReference type="PIRSR" id="PIRSR602137-50"/>
    </source>
</evidence>
<dbReference type="InterPro" id="IPR002137">
    <property type="entry name" value="Beta-lactam_class-D_AS"/>
</dbReference>
<evidence type="ECO:0000256" key="10">
    <source>
        <dbReference type="ARBA" id="ARBA00022960"/>
    </source>
</evidence>
<accession>A0A173X246</accession>
<keyword evidence="9 17" id="KW-0378">Hydrolase</keyword>
<dbReference type="eggNOG" id="COG0768">
    <property type="taxonomic scope" value="Bacteria"/>
</dbReference>
<name>A0A173X246_9FIRM</name>
<dbReference type="GO" id="GO:0017001">
    <property type="term" value="P:antibiotic catabolic process"/>
    <property type="evidence" value="ECO:0007669"/>
    <property type="project" value="InterPro"/>
</dbReference>
<dbReference type="InterPro" id="IPR001460">
    <property type="entry name" value="PCN-bd_Tpept"/>
</dbReference>
<evidence type="ECO:0000259" key="18">
    <source>
        <dbReference type="Pfam" id="PF00905"/>
    </source>
</evidence>
<keyword evidence="10" id="KW-0133">Cell shape</keyword>
<dbReference type="InterPro" id="IPR036138">
    <property type="entry name" value="PBP_dimer_sf"/>
</dbReference>
<evidence type="ECO:0000256" key="13">
    <source>
        <dbReference type="ARBA" id="ARBA00023136"/>
    </source>
</evidence>
<evidence type="ECO:0000313" key="21">
    <source>
        <dbReference type="Proteomes" id="UP000095431"/>
    </source>
</evidence>
<dbReference type="GO" id="GO:0071972">
    <property type="term" value="F:peptidoglycan L,D-transpeptidase activity"/>
    <property type="evidence" value="ECO:0007669"/>
    <property type="project" value="TreeGrafter"/>
</dbReference>
<dbReference type="InterPro" id="IPR005311">
    <property type="entry name" value="PBP_dimer"/>
</dbReference>
<evidence type="ECO:0000256" key="14">
    <source>
        <dbReference type="ARBA" id="ARBA00023251"/>
    </source>
</evidence>
<dbReference type="InterPro" id="IPR012338">
    <property type="entry name" value="Beta-lactam/transpept-like"/>
</dbReference>
<dbReference type="Gene3D" id="3.40.710.10">
    <property type="entry name" value="DD-peptidase/beta-lactamase superfamily"/>
    <property type="match status" value="1"/>
</dbReference>
<evidence type="ECO:0000256" key="2">
    <source>
        <dbReference type="ARBA" id="ARBA00004236"/>
    </source>
</evidence>
<dbReference type="GO" id="GO:0008658">
    <property type="term" value="F:penicillin binding"/>
    <property type="evidence" value="ECO:0007669"/>
    <property type="project" value="InterPro"/>
</dbReference>
<dbReference type="GO" id="GO:0071555">
    <property type="term" value="P:cell wall organization"/>
    <property type="evidence" value="ECO:0007669"/>
    <property type="project" value="UniProtKB-KW"/>
</dbReference>
<dbReference type="PANTHER" id="PTHR30627">
    <property type="entry name" value="PEPTIDOGLYCAN D,D-TRANSPEPTIDASE"/>
    <property type="match status" value="1"/>
</dbReference>
<evidence type="ECO:0000256" key="12">
    <source>
        <dbReference type="ARBA" id="ARBA00022989"/>
    </source>
</evidence>
<dbReference type="AlphaFoldDB" id="A0A173X246"/>
<dbReference type="PROSITE" id="PS00337">
    <property type="entry name" value="BETA_LACTAMASE_D"/>
    <property type="match status" value="1"/>
</dbReference>
<dbReference type="GO" id="GO:0008800">
    <property type="term" value="F:beta-lactamase activity"/>
    <property type="evidence" value="ECO:0007669"/>
    <property type="project" value="UniProtKB-UniRule"/>
</dbReference>
<dbReference type="Pfam" id="PF00905">
    <property type="entry name" value="Transpeptidase"/>
    <property type="match status" value="1"/>
</dbReference>
<feature type="modified residue" description="N6-carboxylysine" evidence="16">
    <location>
        <position position="685"/>
    </location>
</feature>
<dbReference type="Pfam" id="PF03717">
    <property type="entry name" value="PBP_dimer"/>
    <property type="match status" value="1"/>
</dbReference>
<keyword evidence="15" id="KW-0961">Cell wall biogenesis/degradation</keyword>
<comment type="subcellular location">
    <subcellularLocation>
        <location evidence="2">Cell membrane</location>
    </subcellularLocation>
    <subcellularLocation>
        <location evidence="1">Membrane</location>
        <topology evidence="1">Single-pass membrane protein</topology>
    </subcellularLocation>
</comment>
<evidence type="ECO:0000256" key="7">
    <source>
        <dbReference type="ARBA" id="ARBA00022692"/>
    </source>
</evidence>
<evidence type="ECO:0000256" key="9">
    <source>
        <dbReference type="ARBA" id="ARBA00022801"/>
    </source>
</evidence>
<evidence type="ECO:0000256" key="1">
    <source>
        <dbReference type="ARBA" id="ARBA00004167"/>
    </source>
</evidence>
<sequence length="964" mass="107197">MGTKIKRFFKKIRIKRTTVLVLVFVFMSASLVRQLFELQIIQGEAYISKFESRTTKKRVIKSTRGNIYDRNGEELATNVLAYSVTFEDNGTYDSTREKNLTLNGIAYKVLKILESNGDSISTGFHIVLDESGNYAFDVDEGFTLNRFRADIYGEPLIDNLTKKQKNATADQMIEFMSGKEGFSIVLYGDNAYTKEELTSHGLPESLSKQDILELSKIRYALSTNSFKKYMAVTIASNISEKSVAAIRENQPELQGIDIVEDSVRKYIDDASMGPILGYTGQASSEELEELRQKNPDYSNDAIIGKSGIEKYMETSLQGTDGEETVTVDNLGKVLKIDDSTRVEPVAGNDTYLTIDSSWQSAIYQILKQRVAGILLSKIEASKTYDFSVNDAAQIKIPIYDVYNALIANSVIDINKFSDANASDTEKKLYAKFQQKQQQVFDTITNRLTAENPPAVKDEDDQIQEYLTYICDDLLRDTLGVISKNAIDTSDSTYQKWTTDKDISLKDYLTYAASQNWIDISKFSTEGDYLDSDEVYQALTDYLIDYLKKDTNFSKLLYKYMLQEDTISGSEICLVLYEQGVLSKDDGSYEALASGSMTAYDFMINKIYTLEIEPAQLALEPCSASAVITDVKTGDVLACVSYPGYDNNRLVNNMDTDYYAKLSTDKSSPFFNKATQQTAAPGSTFKILSTIAGMSEGVIDDGTYINCTGSFDLVTPPINCWNKQGHGEIEIREAIEQSCNYYFNMVGFKLGQDADGNFSENRSLSVLQKYASEIGLDKKTGIEITESAPHVSDSYAVPSYIGQGTNAYTTSQLARYATAIATSGNVYDLTLLDRQTDSKGNTLKKYEPDIINTVDVSQNVWDDIHDGMYRVVQTHRQFDGLGMDVAGKTGTAEVNVYHPNHGMFVGYAPASDPEYAIAVRIENGYTSGNACLAADDIFKYIFELTDEKSILTGVAASDTSDTSND</sequence>
<evidence type="ECO:0000256" key="11">
    <source>
        <dbReference type="ARBA" id="ARBA00022984"/>
    </source>
</evidence>
<feature type="domain" description="Penicillin-binding protein transpeptidase" evidence="18">
    <location>
        <begin position="624"/>
        <end position="941"/>
    </location>
</feature>
<evidence type="ECO:0000256" key="5">
    <source>
        <dbReference type="ARBA" id="ARBA00012865"/>
    </source>
</evidence>
<evidence type="ECO:0000256" key="8">
    <source>
        <dbReference type="ARBA" id="ARBA00022729"/>
    </source>
</evidence>
<keyword evidence="6" id="KW-1003">Cell membrane</keyword>
<dbReference type="GO" id="GO:0005886">
    <property type="term" value="C:plasma membrane"/>
    <property type="evidence" value="ECO:0007669"/>
    <property type="project" value="UniProtKB-SubCell"/>
</dbReference>
<keyword evidence="7" id="KW-0812">Transmembrane</keyword>
<reference evidence="20 21" key="1">
    <citation type="submission" date="2015-09" db="EMBL/GenBank/DDBJ databases">
        <authorList>
            <consortium name="Pathogen Informatics"/>
        </authorList>
    </citation>
    <scope>NUCLEOTIDE SEQUENCE [LARGE SCALE GENOMIC DNA]</scope>
    <source>
        <strain evidence="20 21">2789STDY5834863</strain>
    </source>
</reference>
<evidence type="ECO:0000256" key="4">
    <source>
        <dbReference type="ARBA" id="ARBA00007898"/>
    </source>
</evidence>
<evidence type="ECO:0000259" key="19">
    <source>
        <dbReference type="Pfam" id="PF03717"/>
    </source>
</evidence>
<evidence type="ECO:0000313" key="20">
    <source>
        <dbReference type="EMBL" id="CUN44625.1"/>
    </source>
</evidence>
<proteinExistence type="inferred from homology"/>
<keyword evidence="8" id="KW-0732">Signal</keyword>
<dbReference type="Proteomes" id="UP000095431">
    <property type="component" value="Unassembled WGS sequence"/>
</dbReference>
<dbReference type="RefSeq" id="WP_055199503.1">
    <property type="nucleotide sequence ID" value="NZ_BTHH01000006.1"/>
</dbReference>
<keyword evidence="12" id="KW-1133">Transmembrane helix</keyword>
<evidence type="ECO:0000256" key="3">
    <source>
        <dbReference type="ARBA" id="ARBA00007171"/>
    </source>
</evidence>
<dbReference type="PANTHER" id="PTHR30627:SF2">
    <property type="entry name" value="PEPTIDOGLYCAN D,D-TRANSPEPTIDASE MRDA"/>
    <property type="match status" value="1"/>
</dbReference>
<dbReference type="GO" id="GO:0046677">
    <property type="term" value="P:response to antibiotic"/>
    <property type="evidence" value="ECO:0007669"/>
    <property type="project" value="UniProtKB-UniRule"/>
</dbReference>
<evidence type="ECO:0000256" key="17">
    <source>
        <dbReference type="RuleBase" id="RU361140"/>
    </source>
</evidence>
<feature type="domain" description="Penicillin-binding protein dimerisation" evidence="19">
    <location>
        <begin position="60"/>
        <end position="335"/>
    </location>
</feature>
<comment type="catalytic activity">
    <reaction evidence="17">
        <text>a beta-lactam + H2O = a substituted beta-amino acid</text>
        <dbReference type="Rhea" id="RHEA:20401"/>
        <dbReference type="ChEBI" id="CHEBI:15377"/>
        <dbReference type="ChEBI" id="CHEBI:35627"/>
        <dbReference type="ChEBI" id="CHEBI:140347"/>
        <dbReference type="EC" id="3.5.2.6"/>
    </reaction>
</comment>
<keyword evidence="11" id="KW-0573">Peptidoglycan synthesis</keyword>
<evidence type="ECO:0000256" key="15">
    <source>
        <dbReference type="ARBA" id="ARBA00023316"/>
    </source>
</evidence>
<dbReference type="EC" id="3.5.2.6" evidence="5 17"/>
<dbReference type="Gene3D" id="3.90.1310.10">
    <property type="entry name" value="Penicillin-binding protein 2a (Domain 2)"/>
    <property type="match status" value="1"/>
</dbReference>
<dbReference type="SUPFAM" id="SSF56519">
    <property type="entry name" value="Penicillin binding protein dimerisation domain"/>
    <property type="match status" value="1"/>
</dbReference>
<comment type="similarity">
    <text evidence="4 17">Belongs to the class-D beta-lactamase family.</text>
</comment>
<dbReference type="GO" id="GO:0008360">
    <property type="term" value="P:regulation of cell shape"/>
    <property type="evidence" value="ECO:0007669"/>
    <property type="project" value="UniProtKB-KW"/>
</dbReference>
<organism evidence="20 21">
    <name type="scientific">Blautia wexlerae</name>
    <dbReference type="NCBI Taxonomy" id="418240"/>
    <lineage>
        <taxon>Bacteria</taxon>
        <taxon>Bacillati</taxon>
        <taxon>Bacillota</taxon>
        <taxon>Clostridia</taxon>
        <taxon>Lachnospirales</taxon>
        <taxon>Lachnospiraceae</taxon>
        <taxon>Blautia</taxon>
    </lineage>
</organism>
<dbReference type="InterPro" id="IPR050515">
    <property type="entry name" value="Beta-lactam/transpept"/>
</dbReference>